<keyword evidence="2" id="KW-1185">Reference proteome</keyword>
<organism evidence="1 2">
    <name type="scientific">Nyssa sinensis</name>
    <dbReference type="NCBI Taxonomy" id="561372"/>
    <lineage>
        <taxon>Eukaryota</taxon>
        <taxon>Viridiplantae</taxon>
        <taxon>Streptophyta</taxon>
        <taxon>Embryophyta</taxon>
        <taxon>Tracheophyta</taxon>
        <taxon>Spermatophyta</taxon>
        <taxon>Magnoliopsida</taxon>
        <taxon>eudicotyledons</taxon>
        <taxon>Gunneridae</taxon>
        <taxon>Pentapetalae</taxon>
        <taxon>asterids</taxon>
        <taxon>Cornales</taxon>
        <taxon>Nyssaceae</taxon>
        <taxon>Nyssa</taxon>
    </lineage>
</organism>
<proteinExistence type="predicted"/>
<evidence type="ECO:0000313" key="2">
    <source>
        <dbReference type="Proteomes" id="UP000325577"/>
    </source>
</evidence>
<protein>
    <submittedName>
        <fullName evidence="1">Uncharacterized protein</fullName>
    </submittedName>
</protein>
<dbReference type="AlphaFoldDB" id="A0A5J5BPF8"/>
<evidence type="ECO:0000313" key="1">
    <source>
        <dbReference type="EMBL" id="KAA8544708.1"/>
    </source>
</evidence>
<dbReference type="Proteomes" id="UP000325577">
    <property type="component" value="Linkage Group LG10"/>
</dbReference>
<gene>
    <name evidence="1" type="ORF">F0562_019445</name>
</gene>
<sequence length="195" mass="21187">MNSSRITLIFPVLISWFSKHLIDLFSILKGWSELIVPIGLSGSFNSFGHGLSNSELGVLKTWLDSQILPPSLNFDVTGDNFWIIRVPPQHWLVSSYLVEDGLLVEMVALASMTHVVGFGPSEVVDSELAEAAISPDHVMASGFKLDGAAAGLDHARVVGSGSDEAVAGFGLVEHELNLSELWFRVSIYCAMEFIL</sequence>
<dbReference type="EMBL" id="CM018033">
    <property type="protein sequence ID" value="KAA8544708.1"/>
    <property type="molecule type" value="Genomic_DNA"/>
</dbReference>
<accession>A0A5J5BPF8</accession>
<reference evidence="1 2" key="1">
    <citation type="submission" date="2019-09" db="EMBL/GenBank/DDBJ databases">
        <title>A chromosome-level genome assembly of the Chinese tupelo Nyssa sinensis.</title>
        <authorList>
            <person name="Yang X."/>
            <person name="Kang M."/>
            <person name="Yang Y."/>
            <person name="Xiong H."/>
            <person name="Wang M."/>
            <person name="Zhang Z."/>
            <person name="Wang Z."/>
            <person name="Wu H."/>
            <person name="Ma T."/>
            <person name="Liu J."/>
            <person name="Xi Z."/>
        </authorList>
    </citation>
    <scope>NUCLEOTIDE SEQUENCE [LARGE SCALE GENOMIC DNA]</scope>
    <source>
        <strain evidence="1">J267</strain>
        <tissue evidence="1">Leaf</tissue>
    </source>
</reference>
<name>A0A5J5BPF8_9ASTE</name>